<organism evidence="14 15">
    <name type="scientific">Pseudosulfitobacter koreensis</name>
    <dbReference type="NCBI Taxonomy" id="2968472"/>
    <lineage>
        <taxon>Bacteria</taxon>
        <taxon>Pseudomonadati</taxon>
        <taxon>Pseudomonadota</taxon>
        <taxon>Alphaproteobacteria</taxon>
        <taxon>Rhodobacterales</taxon>
        <taxon>Roseobacteraceae</taxon>
        <taxon>Pseudosulfitobacter</taxon>
    </lineage>
</organism>
<reference evidence="14" key="1">
    <citation type="submission" date="2022-07" db="EMBL/GenBank/DDBJ databases">
        <title>Pseudosulfitobacter sp. strain AP-MA-4, whole genome sequence.</title>
        <authorList>
            <person name="Jiang Y."/>
        </authorList>
    </citation>
    <scope>NUCLEOTIDE SEQUENCE</scope>
    <source>
        <strain evidence="14">AP-MA-4</strain>
    </source>
</reference>
<keyword evidence="6 12" id="KW-0686">Riboflavin biosynthesis</keyword>
<dbReference type="PANTHER" id="PTHR38011:SF7">
    <property type="entry name" value="2,5-DIAMINO-6-RIBOSYLAMINO-4(3H)-PYRIMIDINONE 5'-PHOSPHATE REDUCTASE"/>
    <property type="match status" value="1"/>
</dbReference>
<evidence type="ECO:0000313" key="14">
    <source>
        <dbReference type="EMBL" id="MCR8826046.1"/>
    </source>
</evidence>
<dbReference type="PROSITE" id="PS00903">
    <property type="entry name" value="CYT_DCMP_DEAMINASES_1"/>
    <property type="match status" value="1"/>
</dbReference>
<keyword evidence="9 12" id="KW-0521">NADP</keyword>
<evidence type="ECO:0000256" key="2">
    <source>
        <dbReference type="ARBA" id="ARBA00004882"/>
    </source>
</evidence>
<dbReference type="InterPro" id="IPR011549">
    <property type="entry name" value="RibD_C"/>
</dbReference>
<dbReference type="InterPro" id="IPR016193">
    <property type="entry name" value="Cytidine_deaminase-like"/>
</dbReference>
<comment type="pathway">
    <text evidence="3 12">Cofactor biosynthesis; riboflavin biosynthesis; 5-amino-6-(D-ribitylamino)uracil from GTP: step 3/4.</text>
</comment>
<dbReference type="SUPFAM" id="SSF53927">
    <property type="entry name" value="Cytidine deaminase-like"/>
    <property type="match status" value="1"/>
</dbReference>
<keyword evidence="11" id="KW-0511">Multifunctional enzyme</keyword>
<name>A0ABT1YYU1_9RHOB</name>
<dbReference type="EMBL" id="JANKJG010000003">
    <property type="protein sequence ID" value="MCR8826046.1"/>
    <property type="molecule type" value="Genomic_DNA"/>
</dbReference>
<evidence type="ECO:0000313" key="15">
    <source>
        <dbReference type="Proteomes" id="UP001165396"/>
    </source>
</evidence>
<dbReference type="PROSITE" id="PS51747">
    <property type="entry name" value="CYT_DCMP_DEAMINASES_2"/>
    <property type="match status" value="1"/>
</dbReference>
<protein>
    <recommendedName>
        <fullName evidence="12">Riboflavin biosynthesis protein RibD</fullName>
    </recommendedName>
    <domain>
        <recommendedName>
            <fullName evidence="12">Diaminohydroxyphosphoribosylaminopyrimidine deaminase</fullName>
            <shortName evidence="12">DRAP deaminase</shortName>
            <ecNumber evidence="12">3.5.4.26</ecNumber>
        </recommendedName>
        <alternativeName>
            <fullName evidence="12">Riboflavin-specific deaminase</fullName>
        </alternativeName>
    </domain>
    <domain>
        <recommendedName>
            <fullName evidence="12">5-amino-6-(5-phosphoribosylamino)uracil reductase</fullName>
            <ecNumber evidence="12">1.1.1.193</ecNumber>
        </recommendedName>
        <alternativeName>
            <fullName evidence="12">HTP reductase</fullName>
        </alternativeName>
    </domain>
</protein>
<dbReference type="InterPro" id="IPR016192">
    <property type="entry name" value="APOBEC/CMP_deaminase_Zn-bd"/>
</dbReference>
<evidence type="ECO:0000256" key="10">
    <source>
        <dbReference type="ARBA" id="ARBA00023002"/>
    </source>
</evidence>
<dbReference type="InterPro" id="IPR024072">
    <property type="entry name" value="DHFR-like_dom_sf"/>
</dbReference>
<keyword evidence="10 12" id="KW-0560">Oxidoreductase</keyword>
<dbReference type="Gene3D" id="3.40.140.10">
    <property type="entry name" value="Cytidine Deaminase, domain 2"/>
    <property type="match status" value="1"/>
</dbReference>
<dbReference type="SUPFAM" id="SSF53597">
    <property type="entry name" value="Dihydrofolate reductase-like"/>
    <property type="match status" value="1"/>
</dbReference>
<comment type="similarity">
    <text evidence="4 12">In the N-terminal section; belongs to the cytidine and deoxycytidylate deaminase family.</text>
</comment>
<sequence length="367" mass="38384">MSVASDSRYMALALSLGRRGQGNTAPNPAVGCVIVSNDRIVGRGWTQPGGRPHAEVVALDQAGSAARGATVYVTLEPCAHHGQTPPCAQALIRAGVARVVVAVADVDGRVDGKGLAMLRDAGIAVEEGLMANRAFADMAGFFRRVVMGRPEVTLKLASSFDGRIATGTGESQWITGPEARRVGHAMRLRHDAVMVGGGTARHDDPSLTVRDMGVSNQPARVVVTRRLDLPLLGNLARTARDIPVILCHGKDADKDLQRTWSELGATLLPCQISGGQLDTHDVLTQLGAHGLNRVYCEGGSALAASLLANDLVDRLVGFTAGLAIGAEGLPGVGALGLGSLSEAARFKLIEVRSIGPDVMHLWERAEG</sequence>
<dbReference type="EC" id="3.5.4.26" evidence="12"/>
<gene>
    <name evidence="14" type="primary">ribD</name>
    <name evidence="14" type="ORF">NTA49_05805</name>
</gene>
<evidence type="ECO:0000256" key="9">
    <source>
        <dbReference type="ARBA" id="ARBA00022857"/>
    </source>
</evidence>
<dbReference type="Pfam" id="PF01872">
    <property type="entry name" value="RibD_C"/>
    <property type="match status" value="1"/>
</dbReference>
<dbReference type="InterPro" id="IPR050765">
    <property type="entry name" value="Riboflavin_Biosynth_HTPR"/>
</dbReference>
<comment type="pathway">
    <text evidence="2 12">Cofactor biosynthesis; riboflavin biosynthesis; 5-amino-6-(D-ribitylamino)uracil from GTP: step 2/4.</text>
</comment>
<comment type="caution">
    <text evidence="14">The sequence shown here is derived from an EMBL/GenBank/DDBJ whole genome shotgun (WGS) entry which is preliminary data.</text>
</comment>
<evidence type="ECO:0000256" key="1">
    <source>
        <dbReference type="ARBA" id="ARBA00002151"/>
    </source>
</evidence>
<dbReference type="EC" id="1.1.1.193" evidence="12"/>
<evidence type="ECO:0000256" key="11">
    <source>
        <dbReference type="ARBA" id="ARBA00023268"/>
    </source>
</evidence>
<evidence type="ECO:0000256" key="7">
    <source>
        <dbReference type="ARBA" id="ARBA00022723"/>
    </source>
</evidence>
<evidence type="ECO:0000256" key="3">
    <source>
        <dbReference type="ARBA" id="ARBA00004910"/>
    </source>
</evidence>
<dbReference type="PANTHER" id="PTHR38011">
    <property type="entry name" value="DIHYDROFOLATE REDUCTASE FAMILY PROTEIN (AFU_ORTHOLOGUE AFUA_8G06820)"/>
    <property type="match status" value="1"/>
</dbReference>
<keyword evidence="7 12" id="KW-0479">Metal-binding</keyword>
<evidence type="ECO:0000256" key="12">
    <source>
        <dbReference type="PIRNR" id="PIRNR006769"/>
    </source>
</evidence>
<comment type="catalytic activity">
    <reaction evidence="12">
        <text>5-amino-6-(5-phospho-D-ribitylamino)uracil + NADP(+) = 5-amino-6-(5-phospho-D-ribosylamino)uracil + NADPH + H(+)</text>
        <dbReference type="Rhea" id="RHEA:17845"/>
        <dbReference type="ChEBI" id="CHEBI:15378"/>
        <dbReference type="ChEBI" id="CHEBI:57783"/>
        <dbReference type="ChEBI" id="CHEBI:58349"/>
        <dbReference type="ChEBI" id="CHEBI:58421"/>
        <dbReference type="ChEBI" id="CHEBI:58453"/>
        <dbReference type="EC" id="1.1.1.193"/>
    </reaction>
</comment>
<dbReference type="RefSeq" id="WP_258293716.1">
    <property type="nucleotide sequence ID" value="NZ_JANKJG010000003.1"/>
</dbReference>
<proteinExistence type="inferred from homology"/>
<dbReference type="NCBIfam" id="TIGR00227">
    <property type="entry name" value="ribD_Cterm"/>
    <property type="match status" value="1"/>
</dbReference>
<dbReference type="GO" id="GO:0008835">
    <property type="term" value="F:diaminohydroxyphosphoribosylaminopyrimidine deaminase activity"/>
    <property type="evidence" value="ECO:0007669"/>
    <property type="project" value="UniProtKB-EC"/>
</dbReference>
<evidence type="ECO:0000259" key="13">
    <source>
        <dbReference type="PROSITE" id="PS51747"/>
    </source>
</evidence>
<keyword evidence="15" id="KW-1185">Reference proteome</keyword>
<dbReference type="PIRSF" id="PIRSF006769">
    <property type="entry name" value="RibD"/>
    <property type="match status" value="1"/>
</dbReference>
<dbReference type="Proteomes" id="UP001165396">
    <property type="component" value="Unassembled WGS sequence"/>
</dbReference>
<comment type="catalytic activity">
    <reaction evidence="12">
        <text>2,5-diamino-6-hydroxy-4-(5-phosphoribosylamino)-pyrimidine + H2O + H(+) = 5-amino-6-(5-phospho-D-ribosylamino)uracil + NH4(+)</text>
        <dbReference type="Rhea" id="RHEA:21868"/>
        <dbReference type="ChEBI" id="CHEBI:15377"/>
        <dbReference type="ChEBI" id="CHEBI:15378"/>
        <dbReference type="ChEBI" id="CHEBI:28938"/>
        <dbReference type="ChEBI" id="CHEBI:58453"/>
        <dbReference type="ChEBI" id="CHEBI:58614"/>
        <dbReference type="EC" id="3.5.4.26"/>
    </reaction>
</comment>
<dbReference type="NCBIfam" id="TIGR00326">
    <property type="entry name" value="eubact_ribD"/>
    <property type="match status" value="1"/>
</dbReference>
<keyword evidence="12 14" id="KW-0378">Hydrolase</keyword>
<dbReference type="InterPro" id="IPR004794">
    <property type="entry name" value="Eubact_RibD"/>
</dbReference>
<dbReference type="InterPro" id="IPR002734">
    <property type="entry name" value="RibDG_C"/>
</dbReference>
<comment type="function">
    <text evidence="1 12">Converts 2,5-diamino-6-(ribosylamino)-4(3h)-pyrimidinone 5'-phosphate into 5-amino-6-(ribosylamino)-2,4(1h,3h)-pyrimidinedione 5'-phosphate.</text>
</comment>
<dbReference type="CDD" id="cd01284">
    <property type="entry name" value="Riboflavin_deaminase-reductase"/>
    <property type="match status" value="1"/>
</dbReference>
<dbReference type="Pfam" id="PF00383">
    <property type="entry name" value="dCMP_cyt_deam_1"/>
    <property type="match status" value="1"/>
</dbReference>
<comment type="similarity">
    <text evidence="5 12">In the C-terminal section; belongs to the HTP reductase family.</text>
</comment>
<evidence type="ECO:0000256" key="4">
    <source>
        <dbReference type="ARBA" id="ARBA00005259"/>
    </source>
</evidence>
<evidence type="ECO:0000256" key="5">
    <source>
        <dbReference type="ARBA" id="ARBA00007417"/>
    </source>
</evidence>
<dbReference type="InterPro" id="IPR002125">
    <property type="entry name" value="CMP_dCMP_dom"/>
</dbReference>
<feature type="domain" description="CMP/dCMP-type deaminase" evidence="13">
    <location>
        <begin position="4"/>
        <end position="126"/>
    </location>
</feature>
<comment type="cofactor">
    <cofactor evidence="12">
        <name>Zn(2+)</name>
        <dbReference type="ChEBI" id="CHEBI:29105"/>
    </cofactor>
    <text evidence="12">Binds 1 zinc ion.</text>
</comment>
<accession>A0ABT1YYU1</accession>
<evidence type="ECO:0000256" key="8">
    <source>
        <dbReference type="ARBA" id="ARBA00022833"/>
    </source>
</evidence>
<dbReference type="Gene3D" id="3.40.430.10">
    <property type="entry name" value="Dihydrofolate Reductase, subunit A"/>
    <property type="match status" value="1"/>
</dbReference>
<evidence type="ECO:0000256" key="6">
    <source>
        <dbReference type="ARBA" id="ARBA00022619"/>
    </source>
</evidence>
<keyword evidence="8 12" id="KW-0862">Zinc</keyword>
<dbReference type="GO" id="GO:0008703">
    <property type="term" value="F:5-amino-6-(5-phosphoribosylamino)uracil reductase activity"/>
    <property type="evidence" value="ECO:0007669"/>
    <property type="project" value="UniProtKB-EC"/>
</dbReference>